<dbReference type="GO" id="GO:0000981">
    <property type="term" value="F:DNA-binding transcription factor activity, RNA polymerase II-specific"/>
    <property type="evidence" value="ECO:0007669"/>
    <property type="project" value="TreeGrafter"/>
</dbReference>
<dbReference type="FunFam" id="4.10.280.10:FF:000035">
    <property type="entry name" value="Pancreas-specific transcription factor 1a"/>
    <property type="match status" value="1"/>
</dbReference>
<dbReference type="InterPro" id="IPR050283">
    <property type="entry name" value="E-box_TF_Regulators"/>
</dbReference>
<gene>
    <name evidence="6" type="ORF">V9T40_000229</name>
</gene>
<proteinExistence type="predicted"/>
<dbReference type="Proteomes" id="UP001367676">
    <property type="component" value="Unassembled WGS sequence"/>
</dbReference>
<keyword evidence="1" id="KW-0805">Transcription regulation</keyword>
<accession>A0AAN9T9F7</accession>
<sequence>MFETDIFGLEAMNRRFMYEFSSSSVPTLNGFVFSNGLTDQNMNTDTLLYDDGFDDGDEDDGTISDCSTSYSYGSDQEGVTGSEKFKRHCRRSKCPQQQIQQRQAANLRERRRMQSINEAFEGLRNHIPTMPYEKRLSKVDTLKLAISYINFLSELLKSDKTSCNPDGSIKMPTNNGRIYKQEPKEEPRKITVKSKYIG</sequence>
<evidence type="ECO:0000259" key="5">
    <source>
        <dbReference type="PROSITE" id="PS50888"/>
    </source>
</evidence>
<dbReference type="SUPFAM" id="SSF47459">
    <property type="entry name" value="HLH, helix-loop-helix DNA-binding domain"/>
    <property type="match status" value="1"/>
</dbReference>
<dbReference type="Pfam" id="PF00010">
    <property type="entry name" value="HLH"/>
    <property type="match status" value="1"/>
</dbReference>
<dbReference type="GO" id="GO:0046983">
    <property type="term" value="F:protein dimerization activity"/>
    <property type="evidence" value="ECO:0007669"/>
    <property type="project" value="InterPro"/>
</dbReference>
<dbReference type="EMBL" id="JBBCAQ010000034">
    <property type="protein sequence ID" value="KAK7579600.1"/>
    <property type="molecule type" value="Genomic_DNA"/>
</dbReference>
<dbReference type="PROSITE" id="PS50888">
    <property type="entry name" value="BHLH"/>
    <property type="match status" value="1"/>
</dbReference>
<evidence type="ECO:0000256" key="1">
    <source>
        <dbReference type="ARBA" id="ARBA00023015"/>
    </source>
</evidence>
<feature type="domain" description="BHLH" evidence="5">
    <location>
        <begin position="100"/>
        <end position="152"/>
    </location>
</feature>
<keyword evidence="4" id="KW-0539">Nucleus</keyword>
<evidence type="ECO:0000256" key="4">
    <source>
        <dbReference type="ARBA" id="ARBA00023242"/>
    </source>
</evidence>
<dbReference type="CDD" id="cd11417">
    <property type="entry name" value="bHLH_TS_PTF1A"/>
    <property type="match status" value="1"/>
</dbReference>
<evidence type="ECO:0000313" key="6">
    <source>
        <dbReference type="EMBL" id="KAK7579600.1"/>
    </source>
</evidence>
<protein>
    <recommendedName>
        <fullName evidence="5">BHLH domain-containing protein</fullName>
    </recommendedName>
</protein>
<dbReference type="GO" id="GO:0000977">
    <property type="term" value="F:RNA polymerase II transcription regulatory region sequence-specific DNA binding"/>
    <property type="evidence" value="ECO:0007669"/>
    <property type="project" value="TreeGrafter"/>
</dbReference>
<reference evidence="6 7" key="1">
    <citation type="submission" date="2024-03" db="EMBL/GenBank/DDBJ databases">
        <title>Adaptation during the transition from Ophiocordyceps entomopathogen to insect associate is accompanied by gene loss and intensified selection.</title>
        <authorList>
            <person name="Ward C.M."/>
            <person name="Onetto C.A."/>
            <person name="Borneman A.R."/>
        </authorList>
    </citation>
    <scope>NUCLEOTIDE SEQUENCE [LARGE SCALE GENOMIC DNA]</scope>
    <source>
        <strain evidence="6">AWRI1</strain>
        <tissue evidence="6">Single Adult Female</tissue>
    </source>
</reference>
<dbReference type="GO" id="GO:0032502">
    <property type="term" value="P:developmental process"/>
    <property type="evidence" value="ECO:0007669"/>
    <property type="project" value="TreeGrafter"/>
</dbReference>
<keyword evidence="7" id="KW-1185">Reference proteome</keyword>
<evidence type="ECO:0000256" key="3">
    <source>
        <dbReference type="ARBA" id="ARBA00023163"/>
    </source>
</evidence>
<keyword evidence="3" id="KW-0804">Transcription</keyword>
<keyword evidence="2" id="KW-0238">DNA-binding</keyword>
<organism evidence="6 7">
    <name type="scientific">Parthenolecanium corni</name>
    <dbReference type="NCBI Taxonomy" id="536013"/>
    <lineage>
        <taxon>Eukaryota</taxon>
        <taxon>Metazoa</taxon>
        <taxon>Ecdysozoa</taxon>
        <taxon>Arthropoda</taxon>
        <taxon>Hexapoda</taxon>
        <taxon>Insecta</taxon>
        <taxon>Pterygota</taxon>
        <taxon>Neoptera</taxon>
        <taxon>Paraneoptera</taxon>
        <taxon>Hemiptera</taxon>
        <taxon>Sternorrhyncha</taxon>
        <taxon>Coccoidea</taxon>
        <taxon>Coccidae</taxon>
        <taxon>Parthenolecanium</taxon>
    </lineage>
</organism>
<comment type="caution">
    <text evidence="6">The sequence shown here is derived from an EMBL/GenBank/DDBJ whole genome shotgun (WGS) entry which is preliminary data.</text>
</comment>
<dbReference type="InterPro" id="IPR036638">
    <property type="entry name" value="HLH_DNA-bd_sf"/>
</dbReference>
<dbReference type="InterPro" id="IPR011598">
    <property type="entry name" value="bHLH_dom"/>
</dbReference>
<dbReference type="PANTHER" id="PTHR23349:SF112">
    <property type="entry name" value="48 RELATED 1, ISOFORM B"/>
    <property type="match status" value="1"/>
</dbReference>
<dbReference type="AlphaFoldDB" id="A0AAN9T9F7"/>
<dbReference type="SMART" id="SM00353">
    <property type="entry name" value="HLH"/>
    <property type="match status" value="1"/>
</dbReference>
<name>A0AAN9T9F7_9HEMI</name>
<evidence type="ECO:0000313" key="7">
    <source>
        <dbReference type="Proteomes" id="UP001367676"/>
    </source>
</evidence>
<dbReference type="Gene3D" id="4.10.280.10">
    <property type="entry name" value="Helix-loop-helix DNA-binding domain"/>
    <property type="match status" value="1"/>
</dbReference>
<evidence type="ECO:0000256" key="2">
    <source>
        <dbReference type="ARBA" id="ARBA00023125"/>
    </source>
</evidence>
<dbReference type="PANTHER" id="PTHR23349">
    <property type="entry name" value="BASIC HELIX-LOOP-HELIX TRANSCRIPTION FACTOR, TWIST"/>
    <property type="match status" value="1"/>
</dbReference>